<organism evidence="11 12">
    <name type="scientific">Monoraphidium neglectum</name>
    <dbReference type="NCBI Taxonomy" id="145388"/>
    <lineage>
        <taxon>Eukaryota</taxon>
        <taxon>Viridiplantae</taxon>
        <taxon>Chlorophyta</taxon>
        <taxon>core chlorophytes</taxon>
        <taxon>Chlorophyceae</taxon>
        <taxon>CS clade</taxon>
        <taxon>Sphaeropleales</taxon>
        <taxon>Selenastraceae</taxon>
        <taxon>Monoraphidium</taxon>
    </lineage>
</organism>
<dbReference type="AlphaFoldDB" id="A0A0D2K9P8"/>
<evidence type="ECO:0000256" key="8">
    <source>
        <dbReference type="ARBA" id="ARBA00038187"/>
    </source>
</evidence>
<feature type="transmembrane region" description="Helical" evidence="9">
    <location>
        <begin position="58"/>
        <end position="80"/>
    </location>
</feature>
<feature type="domain" description="Sodium/calcium exchanger membrane region" evidence="10">
    <location>
        <begin position="37"/>
        <end position="185"/>
    </location>
</feature>
<evidence type="ECO:0000256" key="2">
    <source>
        <dbReference type="ARBA" id="ARBA00022448"/>
    </source>
</evidence>
<sequence>PPFGALRGGGSSAGGGGGGAPSAAAATAGRALPGIVSVLGFCVGVAWIDTIAGEVVGALSFLSALASFPAGVTGLTLLAWGNSLGDFFGNRAMARAGHASIATTACFAAPLFNMLMSLALGFGGYLARHGAGALRVSLTPEVGLGCGFLIVYNLAIIAVGRATGRLPWWFAVFARVWYGIYFVVACASGFGAFGGGGGGGGDGAGSSF</sequence>
<dbReference type="InterPro" id="IPR051359">
    <property type="entry name" value="CaCA_antiporter"/>
</dbReference>
<feature type="transmembrane region" description="Helical" evidence="9">
    <location>
        <begin position="101"/>
        <end position="122"/>
    </location>
</feature>
<feature type="transmembrane region" description="Helical" evidence="9">
    <location>
        <begin position="31"/>
        <end position="52"/>
    </location>
</feature>
<evidence type="ECO:0000256" key="5">
    <source>
        <dbReference type="ARBA" id="ARBA00023053"/>
    </source>
</evidence>
<evidence type="ECO:0000256" key="3">
    <source>
        <dbReference type="ARBA" id="ARBA00022692"/>
    </source>
</evidence>
<evidence type="ECO:0000256" key="1">
    <source>
        <dbReference type="ARBA" id="ARBA00004141"/>
    </source>
</evidence>
<feature type="transmembrane region" description="Helical" evidence="9">
    <location>
        <begin position="142"/>
        <end position="160"/>
    </location>
</feature>
<evidence type="ECO:0000313" key="12">
    <source>
        <dbReference type="Proteomes" id="UP000054498"/>
    </source>
</evidence>
<keyword evidence="6 9" id="KW-0472">Membrane</keyword>
<keyword evidence="7" id="KW-0739">Sodium transport</keyword>
<evidence type="ECO:0000256" key="6">
    <source>
        <dbReference type="ARBA" id="ARBA00023136"/>
    </source>
</evidence>
<dbReference type="OrthoDB" id="407410at2759"/>
<dbReference type="InterPro" id="IPR044880">
    <property type="entry name" value="NCX_ion-bd_dom_sf"/>
</dbReference>
<keyword evidence="5" id="KW-0915">Sodium</keyword>
<comment type="subcellular location">
    <subcellularLocation>
        <location evidence="1">Membrane</location>
        <topology evidence="1">Multi-pass membrane protein</topology>
    </subcellularLocation>
</comment>
<keyword evidence="4 9" id="KW-1133">Transmembrane helix</keyword>
<keyword evidence="3 9" id="KW-0812">Transmembrane</keyword>
<keyword evidence="7" id="KW-0406">Ion transport</keyword>
<keyword evidence="2" id="KW-0813">Transport</keyword>
<dbReference type="EMBL" id="KK105329">
    <property type="protein sequence ID" value="KIY92773.1"/>
    <property type="molecule type" value="Genomic_DNA"/>
</dbReference>
<dbReference type="GO" id="GO:0016020">
    <property type="term" value="C:membrane"/>
    <property type="evidence" value="ECO:0007669"/>
    <property type="project" value="UniProtKB-SubCell"/>
</dbReference>
<evidence type="ECO:0000256" key="7">
    <source>
        <dbReference type="ARBA" id="ARBA00023201"/>
    </source>
</evidence>
<proteinExistence type="inferred from homology"/>
<evidence type="ECO:0000259" key="10">
    <source>
        <dbReference type="Pfam" id="PF01699"/>
    </source>
</evidence>
<keyword evidence="12" id="KW-1185">Reference proteome</keyword>
<gene>
    <name evidence="11" type="ORF">MNEG_15190</name>
</gene>
<dbReference type="GO" id="GO:0006814">
    <property type="term" value="P:sodium ion transport"/>
    <property type="evidence" value="ECO:0007669"/>
    <property type="project" value="UniProtKB-KW"/>
</dbReference>
<accession>A0A0D2K9P8</accession>
<dbReference type="Pfam" id="PF01699">
    <property type="entry name" value="Na_Ca_ex"/>
    <property type="match status" value="1"/>
</dbReference>
<reference evidence="11 12" key="1">
    <citation type="journal article" date="2013" name="BMC Genomics">
        <title>Reconstruction of the lipid metabolism for the microalga Monoraphidium neglectum from its genome sequence reveals characteristics suitable for biofuel production.</title>
        <authorList>
            <person name="Bogen C."/>
            <person name="Al-Dilaimi A."/>
            <person name="Albersmeier A."/>
            <person name="Wichmann J."/>
            <person name="Grundmann M."/>
            <person name="Rupp O."/>
            <person name="Lauersen K.J."/>
            <person name="Blifernez-Klassen O."/>
            <person name="Kalinowski J."/>
            <person name="Goesmann A."/>
            <person name="Mussgnug J.H."/>
            <person name="Kruse O."/>
        </authorList>
    </citation>
    <scope>NUCLEOTIDE SEQUENCE [LARGE SCALE GENOMIC DNA]</scope>
    <source>
        <strain evidence="11 12">SAG 48.87</strain>
    </source>
</reference>
<protein>
    <recommendedName>
        <fullName evidence="10">Sodium/calcium exchanger membrane region domain-containing protein</fullName>
    </recommendedName>
</protein>
<dbReference type="PANTHER" id="PTHR12266:SF0">
    <property type="entry name" value="MITOCHONDRIAL SODIUM_CALCIUM EXCHANGER PROTEIN"/>
    <property type="match status" value="1"/>
</dbReference>
<dbReference type="Gene3D" id="1.20.1420.30">
    <property type="entry name" value="NCX, central ion-binding region"/>
    <property type="match status" value="1"/>
</dbReference>
<feature type="non-terminal residue" evidence="11">
    <location>
        <position position="1"/>
    </location>
</feature>
<dbReference type="Proteomes" id="UP000054498">
    <property type="component" value="Unassembled WGS sequence"/>
</dbReference>
<evidence type="ECO:0000256" key="9">
    <source>
        <dbReference type="SAM" id="Phobius"/>
    </source>
</evidence>
<comment type="similarity">
    <text evidence="8">Belongs to the Ca(2+):cation antiporter (CaCA) (TC 2.A.19) family. Cation/calcium exchanger (CCX) subfamily.</text>
</comment>
<dbReference type="PANTHER" id="PTHR12266">
    <property type="entry name" value="NA+/CA2+ K+ INDEPENDENT EXCHANGER"/>
    <property type="match status" value="1"/>
</dbReference>
<feature type="transmembrane region" description="Helical" evidence="9">
    <location>
        <begin position="172"/>
        <end position="193"/>
    </location>
</feature>
<dbReference type="GO" id="GO:0008324">
    <property type="term" value="F:monoatomic cation transmembrane transporter activity"/>
    <property type="evidence" value="ECO:0007669"/>
    <property type="project" value="TreeGrafter"/>
</dbReference>
<dbReference type="RefSeq" id="XP_013891793.1">
    <property type="nucleotide sequence ID" value="XM_014036339.1"/>
</dbReference>
<dbReference type="KEGG" id="mng:MNEG_15190"/>
<dbReference type="GeneID" id="25732827"/>
<evidence type="ECO:0000256" key="4">
    <source>
        <dbReference type="ARBA" id="ARBA00022989"/>
    </source>
</evidence>
<name>A0A0D2K9P8_9CHLO</name>
<evidence type="ECO:0000313" key="11">
    <source>
        <dbReference type="EMBL" id="KIY92773.1"/>
    </source>
</evidence>
<dbReference type="InterPro" id="IPR004837">
    <property type="entry name" value="NaCa_Exmemb"/>
</dbReference>